<organism evidence="2 3">
    <name type="scientific">Ponticaulis profundi</name>
    <dbReference type="NCBI Taxonomy" id="2665222"/>
    <lineage>
        <taxon>Bacteria</taxon>
        <taxon>Pseudomonadati</taxon>
        <taxon>Pseudomonadota</taxon>
        <taxon>Alphaproteobacteria</taxon>
        <taxon>Hyphomonadales</taxon>
        <taxon>Hyphomonadaceae</taxon>
        <taxon>Ponticaulis</taxon>
    </lineage>
</organism>
<keyword evidence="3" id="KW-1185">Reference proteome</keyword>
<sequence>MASPALEHINFTSSDPYRFARKLCQIFDWKIRWHGLSKNQGTTVHVGTDDLYLAIYTPGGDVTERLDSYSSKGGLNHVGILVDDLDTIEQRVLKAGYETHSHQTYDPGSRFYFHNEDGVEFEVVSYQ</sequence>
<dbReference type="SUPFAM" id="SSF54593">
    <property type="entry name" value="Glyoxalase/Bleomycin resistance protein/Dihydroxybiphenyl dioxygenase"/>
    <property type="match status" value="1"/>
</dbReference>
<dbReference type="EMBL" id="JBHSSW010000004">
    <property type="protein sequence ID" value="MFC6197373.1"/>
    <property type="molecule type" value="Genomic_DNA"/>
</dbReference>
<comment type="caution">
    <text evidence="2">The sequence shown here is derived from an EMBL/GenBank/DDBJ whole genome shotgun (WGS) entry which is preliminary data.</text>
</comment>
<evidence type="ECO:0000313" key="2">
    <source>
        <dbReference type="EMBL" id="MFC6197373.1"/>
    </source>
</evidence>
<name>A0ABW1S852_9PROT</name>
<dbReference type="RefSeq" id="WP_377376162.1">
    <property type="nucleotide sequence ID" value="NZ_JBHSSW010000004.1"/>
</dbReference>
<proteinExistence type="predicted"/>
<reference evidence="3" key="1">
    <citation type="journal article" date="2019" name="Int. J. Syst. Evol. Microbiol.">
        <title>The Global Catalogue of Microorganisms (GCM) 10K type strain sequencing project: providing services to taxonomists for standard genome sequencing and annotation.</title>
        <authorList>
            <consortium name="The Broad Institute Genomics Platform"/>
            <consortium name="The Broad Institute Genome Sequencing Center for Infectious Disease"/>
            <person name="Wu L."/>
            <person name="Ma J."/>
        </authorList>
    </citation>
    <scope>NUCLEOTIDE SEQUENCE [LARGE SCALE GENOMIC DNA]</scope>
    <source>
        <strain evidence="3">CGMCC-1.15741</strain>
    </source>
</reference>
<evidence type="ECO:0000313" key="3">
    <source>
        <dbReference type="Proteomes" id="UP001596303"/>
    </source>
</evidence>
<accession>A0ABW1S852</accession>
<dbReference type="InterPro" id="IPR029068">
    <property type="entry name" value="Glyas_Bleomycin-R_OHBP_Dase"/>
</dbReference>
<dbReference type="Pfam" id="PF00903">
    <property type="entry name" value="Glyoxalase"/>
    <property type="match status" value="1"/>
</dbReference>
<protein>
    <submittedName>
        <fullName evidence="2">VOC family protein</fullName>
    </submittedName>
</protein>
<evidence type="ECO:0000259" key="1">
    <source>
        <dbReference type="PROSITE" id="PS51819"/>
    </source>
</evidence>
<dbReference type="Gene3D" id="3.10.180.10">
    <property type="entry name" value="2,3-Dihydroxybiphenyl 1,2-Dioxygenase, domain 1"/>
    <property type="match status" value="1"/>
</dbReference>
<feature type="domain" description="VOC" evidence="1">
    <location>
        <begin position="5"/>
        <end position="126"/>
    </location>
</feature>
<dbReference type="InterPro" id="IPR004360">
    <property type="entry name" value="Glyas_Fos-R_dOase_dom"/>
</dbReference>
<dbReference type="PROSITE" id="PS51819">
    <property type="entry name" value="VOC"/>
    <property type="match status" value="1"/>
</dbReference>
<gene>
    <name evidence="2" type="ORF">ACFQDM_04750</name>
</gene>
<dbReference type="InterPro" id="IPR037523">
    <property type="entry name" value="VOC_core"/>
</dbReference>
<dbReference type="Proteomes" id="UP001596303">
    <property type="component" value="Unassembled WGS sequence"/>
</dbReference>